<evidence type="ECO:0000256" key="1">
    <source>
        <dbReference type="ARBA" id="ARBA00022737"/>
    </source>
</evidence>
<evidence type="ECO:0000313" key="4">
    <source>
        <dbReference type="EMBL" id="CAD8212541.1"/>
    </source>
</evidence>
<dbReference type="PANTHER" id="PTHR44943">
    <property type="entry name" value="CELLULOSE SYNTHASE OPERON PROTEIN C"/>
    <property type="match status" value="1"/>
</dbReference>
<dbReference type="SMART" id="SM00028">
    <property type="entry name" value="TPR"/>
    <property type="match status" value="5"/>
</dbReference>
<keyword evidence="5" id="KW-1185">Reference proteome</keyword>
<comment type="caution">
    <text evidence="4">The sequence shown here is derived from an EMBL/GenBank/DDBJ whole genome shotgun (WGS) entry which is preliminary data.</text>
</comment>
<evidence type="ECO:0000313" key="5">
    <source>
        <dbReference type="Proteomes" id="UP000689195"/>
    </source>
</evidence>
<evidence type="ECO:0000256" key="3">
    <source>
        <dbReference type="PROSITE-ProRule" id="PRU00339"/>
    </source>
</evidence>
<feature type="repeat" description="TPR" evidence="3">
    <location>
        <begin position="170"/>
        <end position="203"/>
    </location>
</feature>
<sequence length="355" mass="41826">MIQQANLKLKCQVDEHKEEIDFVCYDQFCTGFRLQCFECFKKGIHNNHINDVKKINTLMQFLENNNKDCDNLIDDLNKYIENVNQSFSQLKRGITNKYSLLKERLVNLDSCQINDYLNSTIQLNEYKQSISKIIEEQTKNISHSFNNLYQQLQLSSFNYYQLDENDIKLSEDLYKQGYQLYLDKKYNEAIEQLDKSIQINPNNQVSISCKGQCLRLLNKFEDAITWLDKALAIDPKHVVSLSDKGQCLRLLNKFEDAITWLDKALAIDPKHVSSLCIKGDCLRFLKQYDKSLTFLNQALSINPNHTFSLDRIGNCLQDQEKYQQALIYYERKLKIQPNDQWTKNQKEFCEKKLKN</sequence>
<reference evidence="4" key="1">
    <citation type="submission" date="2021-01" db="EMBL/GenBank/DDBJ databases">
        <authorList>
            <consortium name="Genoscope - CEA"/>
            <person name="William W."/>
        </authorList>
    </citation>
    <scope>NUCLEOTIDE SEQUENCE</scope>
</reference>
<feature type="repeat" description="TPR" evidence="3">
    <location>
        <begin position="238"/>
        <end position="271"/>
    </location>
</feature>
<dbReference type="PANTHER" id="PTHR44943:SF4">
    <property type="entry name" value="TPR REPEAT-CONTAINING PROTEIN MJ0798"/>
    <property type="match status" value="1"/>
</dbReference>
<dbReference type="OrthoDB" id="413073at2759"/>
<accession>A0A8S1YG24</accession>
<protein>
    <recommendedName>
        <fullName evidence="6">Tetratricopeptide repeat protein</fullName>
    </recommendedName>
</protein>
<dbReference type="Proteomes" id="UP000689195">
    <property type="component" value="Unassembled WGS sequence"/>
</dbReference>
<feature type="repeat" description="TPR" evidence="3">
    <location>
        <begin position="204"/>
        <end position="237"/>
    </location>
</feature>
<dbReference type="Pfam" id="PF12895">
    <property type="entry name" value="ANAPC3"/>
    <property type="match status" value="1"/>
</dbReference>
<dbReference type="EMBL" id="CAJJDO010000169">
    <property type="protein sequence ID" value="CAD8212541.1"/>
    <property type="molecule type" value="Genomic_DNA"/>
</dbReference>
<gene>
    <name evidence="4" type="ORF">PPENT_87.1.T1690016</name>
</gene>
<evidence type="ECO:0000256" key="2">
    <source>
        <dbReference type="ARBA" id="ARBA00022803"/>
    </source>
</evidence>
<dbReference type="Pfam" id="PF13176">
    <property type="entry name" value="TPR_7"/>
    <property type="match status" value="1"/>
</dbReference>
<evidence type="ECO:0008006" key="6">
    <source>
        <dbReference type="Google" id="ProtNLM"/>
    </source>
</evidence>
<dbReference type="AlphaFoldDB" id="A0A8S1YG24"/>
<keyword evidence="1" id="KW-0677">Repeat</keyword>
<dbReference type="PROSITE" id="PS50005">
    <property type="entry name" value="TPR"/>
    <property type="match status" value="5"/>
</dbReference>
<keyword evidence="2 3" id="KW-0802">TPR repeat</keyword>
<organism evidence="4 5">
    <name type="scientific">Paramecium pentaurelia</name>
    <dbReference type="NCBI Taxonomy" id="43138"/>
    <lineage>
        <taxon>Eukaryota</taxon>
        <taxon>Sar</taxon>
        <taxon>Alveolata</taxon>
        <taxon>Ciliophora</taxon>
        <taxon>Intramacronucleata</taxon>
        <taxon>Oligohymenophorea</taxon>
        <taxon>Peniculida</taxon>
        <taxon>Parameciidae</taxon>
        <taxon>Paramecium</taxon>
    </lineage>
</organism>
<dbReference type="InterPro" id="IPR051685">
    <property type="entry name" value="Ycf3/AcsC/BcsC/TPR_MFPF"/>
</dbReference>
<feature type="repeat" description="TPR" evidence="3">
    <location>
        <begin position="272"/>
        <end position="305"/>
    </location>
</feature>
<proteinExistence type="predicted"/>
<dbReference type="InterPro" id="IPR019734">
    <property type="entry name" value="TPR_rpt"/>
</dbReference>
<feature type="repeat" description="TPR" evidence="3">
    <location>
        <begin position="306"/>
        <end position="339"/>
    </location>
</feature>
<name>A0A8S1YG24_9CILI</name>